<sequence length="169" mass="19481">MRPLNYLILLLLISPLAQAQVMKCTDAKGNVTFSDGGCRSTHKTATVIMNDAQNSSSAVNRYRTRSDYSSNYSNNHIQQEYDRYNARESWDNYKTNYEKARKFAADRQHAKEYEDEIRLANEARMRNMDRNSSYNPYSSNAYSSTGYSLNPYTSNRRACHFSGSQMVCN</sequence>
<dbReference type="RefSeq" id="WP_134243407.1">
    <property type="nucleotide sequence ID" value="NZ_SNTY01000009.1"/>
</dbReference>
<accession>A0A4Y7XEZ6</accession>
<dbReference type="InterPro" id="IPR025392">
    <property type="entry name" value="DUF4124"/>
</dbReference>
<evidence type="ECO:0000256" key="1">
    <source>
        <dbReference type="SAM" id="SignalP"/>
    </source>
</evidence>
<feature type="signal peptide" evidence="1">
    <location>
        <begin position="1"/>
        <end position="19"/>
    </location>
</feature>
<dbReference type="Pfam" id="PF13511">
    <property type="entry name" value="DUF4124"/>
    <property type="match status" value="1"/>
</dbReference>
<comment type="caution">
    <text evidence="3">The sequence shown here is derived from an EMBL/GenBank/DDBJ whole genome shotgun (WGS) entry which is preliminary data.</text>
</comment>
<feature type="domain" description="DUF4124" evidence="2">
    <location>
        <begin position="9"/>
        <end position="40"/>
    </location>
</feature>
<dbReference type="Proteomes" id="UP000297834">
    <property type="component" value="Unassembled WGS sequence"/>
</dbReference>
<name>A0A4Y7XEZ6_9GAMM</name>
<keyword evidence="4" id="KW-1185">Reference proteome</keyword>
<dbReference type="OrthoDB" id="6717455at2"/>
<evidence type="ECO:0000313" key="4">
    <source>
        <dbReference type="Proteomes" id="UP000297834"/>
    </source>
</evidence>
<proteinExistence type="predicted"/>
<gene>
    <name evidence="3" type="ORF">E2B99_02475</name>
</gene>
<organism evidence="3 4">
    <name type="scientific">Alkanindiges illinoisensis</name>
    <dbReference type="NCBI Taxonomy" id="197183"/>
    <lineage>
        <taxon>Bacteria</taxon>
        <taxon>Pseudomonadati</taxon>
        <taxon>Pseudomonadota</taxon>
        <taxon>Gammaproteobacteria</taxon>
        <taxon>Moraxellales</taxon>
        <taxon>Moraxellaceae</taxon>
        <taxon>Alkanindiges</taxon>
    </lineage>
</organism>
<evidence type="ECO:0000313" key="3">
    <source>
        <dbReference type="EMBL" id="TEU30381.1"/>
    </source>
</evidence>
<keyword evidence="1" id="KW-0732">Signal</keyword>
<dbReference type="AlphaFoldDB" id="A0A4Y7XEZ6"/>
<dbReference type="EMBL" id="SNTY01000009">
    <property type="protein sequence ID" value="TEU30381.1"/>
    <property type="molecule type" value="Genomic_DNA"/>
</dbReference>
<reference evidence="3 4" key="1">
    <citation type="submission" date="2019-03" db="EMBL/GenBank/DDBJ databases">
        <title>Alkanindiges illinoisensis: a potential pathogenic isolated from ascites of a gastric cancer patient with abdominal metastasis.</title>
        <authorList>
            <person name="Hu X."/>
            <person name="Yang B."/>
            <person name="Yan X."/>
            <person name="Lin L."/>
            <person name="Zhao H."/>
            <person name="Zhou F."/>
            <person name="Su B."/>
            <person name="Chen J."/>
            <person name="Rui Y."/>
            <person name="Wang Q."/>
            <person name="Zheng L."/>
        </authorList>
    </citation>
    <scope>NUCLEOTIDE SEQUENCE [LARGE SCALE GENOMIC DNA]</scope>
    <source>
        <strain evidence="3 4">NFYY 23406</strain>
    </source>
</reference>
<evidence type="ECO:0000259" key="2">
    <source>
        <dbReference type="Pfam" id="PF13511"/>
    </source>
</evidence>
<protein>
    <submittedName>
        <fullName evidence="3">DUF4124 domain-containing protein</fullName>
    </submittedName>
</protein>
<feature type="chain" id="PRO_5021291172" evidence="1">
    <location>
        <begin position="20"/>
        <end position="169"/>
    </location>
</feature>